<reference evidence="1 2" key="1">
    <citation type="journal article" date="2018" name="Front. Plant Sci.">
        <title>Red Clover (Trifolium pratense) and Zigzag Clover (T. medium) - A Picture of Genomic Similarities and Differences.</title>
        <authorList>
            <person name="Dluhosova J."/>
            <person name="Istvanek J."/>
            <person name="Nedelnik J."/>
            <person name="Repkova J."/>
        </authorList>
    </citation>
    <scope>NUCLEOTIDE SEQUENCE [LARGE SCALE GENOMIC DNA]</scope>
    <source>
        <strain evidence="2">cv. 10/8</strain>
        <tissue evidence="1">Leaf</tissue>
    </source>
</reference>
<dbReference type="AlphaFoldDB" id="A0A392NTX9"/>
<dbReference type="EMBL" id="LXQA010051741">
    <property type="protein sequence ID" value="MCI03298.1"/>
    <property type="molecule type" value="Genomic_DNA"/>
</dbReference>
<name>A0A392NTX9_9FABA</name>
<comment type="caution">
    <text evidence="1">The sequence shown here is derived from an EMBL/GenBank/DDBJ whole genome shotgun (WGS) entry which is preliminary data.</text>
</comment>
<evidence type="ECO:0000313" key="2">
    <source>
        <dbReference type="Proteomes" id="UP000265520"/>
    </source>
</evidence>
<sequence>NVNTSATGNGILFNGKVANIEEAVHGTKRVSGCSVTVFAGAGASVFMLYQHLLLAD</sequence>
<feature type="non-terminal residue" evidence="1">
    <location>
        <position position="1"/>
    </location>
</feature>
<organism evidence="1 2">
    <name type="scientific">Trifolium medium</name>
    <dbReference type="NCBI Taxonomy" id="97028"/>
    <lineage>
        <taxon>Eukaryota</taxon>
        <taxon>Viridiplantae</taxon>
        <taxon>Streptophyta</taxon>
        <taxon>Embryophyta</taxon>
        <taxon>Tracheophyta</taxon>
        <taxon>Spermatophyta</taxon>
        <taxon>Magnoliopsida</taxon>
        <taxon>eudicotyledons</taxon>
        <taxon>Gunneridae</taxon>
        <taxon>Pentapetalae</taxon>
        <taxon>rosids</taxon>
        <taxon>fabids</taxon>
        <taxon>Fabales</taxon>
        <taxon>Fabaceae</taxon>
        <taxon>Papilionoideae</taxon>
        <taxon>50 kb inversion clade</taxon>
        <taxon>NPAAA clade</taxon>
        <taxon>Hologalegina</taxon>
        <taxon>IRL clade</taxon>
        <taxon>Trifolieae</taxon>
        <taxon>Trifolium</taxon>
    </lineage>
</organism>
<keyword evidence="2" id="KW-1185">Reference proteome</keyword>
<proteinExistence type="predicted"/>
<dbReference type="Proteomes" id="UP000265520">
    <property type="component" value="Unassembled WGS sequence"/>
</dbReference>
<evidence type="ECO:0000313" key="1">
    <source>
        <dbReference type="EMBL" id="MCI03298.1"/>
    </source>
</evidence>
<accession>A0A392NTX9</accession>
<protein>
    <submittedName>
        <fullName evidence="1">Uncharacterized protein</fullName>
    </submittedName>
</protein>